<protein>
    <recommendedName>
        <fullName evidence="3">Radical SAM protein</fullName>
    </recommendedName>
</protein>
<accession>A0A2U2BEA6</accession>
<dbReference type="OrthoDB" id="9801424at2"/>
<dbReference type="RefSeq" id="WP_109262838.1">
    <property type="nucleotide sequence ID" value="NZ_QEWP01000001.1"/>
</dbReference>
<dbReference type="InterPro" id="IPR058240">
    <property type="entry name" value="rSAM_sf"/>
</dbReference>
<dbReference type="Proteomes" id="UP000244956">
    <property type="component" value="Unassembled WGS sequence"/>
</dbReference>
<keyword evidence="2" id="KW-1185">Reference proteome</keyword>
<dbReference type="SUPFAM" id="SSF102114">
    <property type="entry name" value="Radical SAM enzymes"/>
    <property type="match status" value="1"/>
</dbReference>
<sequence length="99" mass="10984">MIEKAAEAGLRSLLVGFENFLQDNLKQSNKKQTLKADYEKAVKRLHNLGIMINGSFVCGLNNDNRDVLKRTVDWGVANGITTSPIAFLHPTPEPDCTIK</sequence>
<organism evidence="1 2">
    <name type="scientific">Marinilabilia rubra</name>
    <dbReference type="NCBI Taxonomy" id="2162893"/>
    <lineage>
        <taxon>Bacteria</taxon>
        <taxon>Pseudomonadati</taxon>
        <taxon>Bacteroidota</taxon>
        <taxon>Bacteroidia</taxon>
        <taxon>Marinilabiliales</taxon>
        <taxon>Marinilabiliaceae</taxon>
        <taxon>Marinilabilia</taxon>
    </lineage>
</organism>
<dbReference type="EMBL" id="QEWP01000001">
    <property type="protein sequence ID" value="PWE01388.1"/>
    <property type="molecule type" value="Genomic_DNA"/>
</dbReference>
<gene>
    <name evidence="1" type="ORF">DDZ16_02580</name>
</gene>
<name>A0A2U2BEA6_9BACT</name>
<reference evidence="1 2" key="1">
    <citation type="submission" date="2018-05" db="EMBL/GenBank/DDBJ databases">
        <title>Marinilabilia rubrum sp. nov., isolated from saltern sediment.</title>
        <authorList>
            <person name="Zhang R."/>
        </authorList>
    </citation>
    <scope>NUCLEOTIDE SEQUENCE [LARGE SCALE GENOMIC DNA]</scope>
    <source>
        <strain evidence="1 2">WTE16</strain>
    </source>
</reference>
<evidence type="ECO:0000313" key="2">
    <source>
        <dbReference type="Proteomes" id="UP000244956"/>
    </source>
</evidence>
<evidence type="ECO:0008006" key="3">
    <source>
        <dbReference type="Google" id="ProtNLM"/>
    </source>
</evidence>
<proteinExistence type="predicted"/>
<comment type="caution">
    <text evidence="1">The sequence shown here is derived from an EMBL/GenBank/DDBJ whole genome shotgun (WGS) entry which is preliminary data.</text>
</comment>
<evidence type="ECO:0000313" key="1">
    <source>
        <dbReference type="EMBL" id="PWE01388.1"/>
    </source>
</evidence>
<dbReference type="AlphaFoldDB" id="A0A2U2BEA6"/>